<comment type="caution">
    <text evidence="2">The sequence shown here is derived from an EMBL/GenBank/DDBJ whole genome shotgun (WGS) entry which is preliminary data.</text>
</comment>
<dbReference type="PANTHER" id="PTHR34268">
    <property type="entry name" value="OS01G0321850 PROTEIN"/>
    <property type="match status" value="1"/>
</dbReference>
<name>A0A6A1WIY5_9ROSI</name>
<accession>A0A6A1WIY5</accession>
<evidence type="ECO:0000313" key="2">
    <source>
        <dbReference type="EMBL" id="KAB1225299.1"/>
    </source>
</evidence>
<dbReference type="AlphaFoldDB" id="A0A6A1WIY5"/>
<feature type="compositionally biased region" description="Polar residues" evidence="1">
    <location>
        <begin position="68"/>
        <end position="78"/>
    </location>
</feature>
<organism evidence="2 3">
    <name type="scientific">Morella rubra</name>
    <name type="common">Chinese bayberry</name>
    <dbReference type="NCBI Taxonomy" id="262757"/>
    <lineage>
        <taxon>Eukaryota</taxon>
        <taxon>Viridiplantae</taxon>
        <taxon>Streptophyta</taxon>
        <taxon>Embryophyta</taxon>
        <taxon>Tracheophyta</taxon>
        <taxon>Spermatophyta</taxon>
        <taxon>Magnoliopsida</taxon>
        <taxon>eudicotyledons</taxon>
        <taxon>Gunneridae</taxon>
        <taxon>Pentapetalae</taxon>
        <taxon>rosids</taxon>
        <taxon>fabids</taxon>
        <taxon>Fagales</taxon>
        <taxon>Myricaceae</taxon>
        <taxon>Morella</taxon>
    </lineage>
</organism>
<evidence type="ECO:0000256" key="1">
    <source>
        <dbReference type="SAM" id="MobiDB-lite"/>
    </source>
</evidence>
<feature type="region of interest" description="Disordered" evidence="1">
    <location>
        <begin position="59"/>
        <end position="90"/>
    </location>
</feature>
<dbReference type="EMBL" id="RXIC02000019">
    <property type="protein sequence ID" value="KAB1225299.1"/>
    <property type="molecule type" value="Genomic_DNA"/>
</dbReference>
<keyword evidence="3" id="KW-1185">Reference proteome</keyword>
<dbReference type="PANTHER" id="PTHR34268:SF8">
    <property type="entry name" value="FAE DOMAIN-CONTAINING PROTEIN"/>
    <property type="match status" value="1"/>
</dbReference>
<evidence type="ECO:0000313" key="3">
    <source>
        <dbReference type="Proteomes" id="UP000516437"/>
    </source>
</evidence>
<sequence>MESSLEQSLMKVAMFVLVQALVFLILSKSSSVFSKTKRSLSFRTPRSLTINRILSALGDMPAGGESSPAYSRSLQYSPSKKIEDGNDLTS</sequence>
<reference evidence="2 3" key="1">
    <citation type="journal article" date="2019" name="Plant Biotechnol. J.">
        <title>The red bayberry genome and genetic basis of sex determination.</title>
        <authorList>
            <person name="Jia H.M."/>
            <person name="Jia H.J."/>
            <person name="Cai Q.L."/>
            <person name="Wang Y."/>
            <person name="Zhao H.B."/>
            <person name="Yang W.F."/>
            <person name="Wang G.Y."/>
            <person name="Li Y.H."/>
            <person name="Zhan D.L."/>
            <person name="Shen Y.T."/>
            <person name="Niu Q.F."/>
            <person name="Chang L."/>
            <person name="Qiu J."/>
            <person name="Zhao L."/>
            <person name="Xie H.B."/>
            <person name="Fu W.Y."/>
            <person name="Jin J."/>
            <person name="Li X.W."/>
            <person name="Jiao Y."/>
            <person name="Zhou C.C."/>
            <person name="Tu T."/>
            <person name="Chai C.Y."/>
            <person name="Gao J.L."/>
            <person name="Fan L.J."/>
            <person name="van de Weg E."/>
            <person name="Wang J.Y."/>
            <person name="Gao Z.S."/>
        </authorList>
    </citation>
    <scope>NUCLEOTIDE SEQUENCE [LARGE SCALE GENOMIC DNA]</scope>
    <source>
        <tissue evidence="2">Leaves</tissue>
    </source>
</reference>
<gene>
    <name evidence="2" type="ORF">CJ030_MR1G008998</name>
</gene>
<protein>
    <submittedName>
        <fullName evidence="2">Uncharacterized protein</fullName>
    </submittedName>
</protein>
<dbReference type="OrthoDB" id="999321at2759"/>
<dbReference type="Proteomes" id="UP000516437">
    <property type="component" value="Chromosome 1"/>
</dbReference>
<proteinExistence type="predicted"/>